<keyword evidence="3" id="KW-0732">Signal</keyword>
<evidence type="ECO:0000313" key="5">
    <source>
        <dbReference type="Proteomes" id="UP000515743"/>
    </source>
</evidence>
<dbReference type="KEGG" id="cik:H0194_04105"/>
<comment type="similarity">
    <text evidence="1">Belongs to the peptidase S13 family.</text>
</comment>
<dbReference type="Pfam" id="PF02113">
    <property type="entry name" value="Peptidase_S13"/>
    <property type="match status" value="2"/>
</dbReference>
<proteinExistence type="inferred from homology"/>
<dbReference type="EMBL" id="CP059404">
    <property type="protein sequence ID" value="QNE90174.1"/>
    <property type="molecule type" value="Genomic_DNA"/>
</dbReference>
<evidence type="ECO:0000256" key="2">
    <source>
        <dbReference type="ARBA" id="ARBA00022801"/>
    </source>
</evidence>
<sequence length="434" mass="44994">MKAKHVWWSVAALLTAGAVAATAGVGVAVHNEYKDLSHGEPLTVAEPTAPLAPLQAPEGEADAAAIAARLDGVLADADLGEFSARVTDTTTGDVVWDHAADRALLPASATKVLTTAAATLELGEDHRITTEVVAGKVEGNVVIKAAGDVWLTDKQIEDLAKELEGQQVDGVFVDTSAWGGKDFNPGWERADIDGGFIAPMQPVMRFGARLGEPGRSGELTGDMPRSHTPALDVAQRLAQRLGAESSGFAPASADAKVLASTRSARLDERTQDMVKHSDNIAAEAIARELATTRGEDASFEGATAATLAVLEEHGIPTDGVRLTDNCGLSKNNRIPAATLDAVVAAAVEQPELRPLLGYLPVAGGEGTLAERYDDRAGLGYVRAKTGTLTGTSALTGTAVGKSGRVYSFGMVSNDSDVLAARAGLDDLASALREF</sequence>
<dbReference type="NCBIfam" id="TIGR00666">
    <property type="entry name" value="PBP4"/>
    <property type="match status" value="1"/>
</dbReference>
<feature type="chain" id="PRO_5038733762" evidence="3">
    <location>
        <begin position="24"/>
        <end position="434"/>
    </location>
</feature>
<dbReference type="InterPro" id="IPR000667">
    <property type="entry name" value="Peptidase_S13"/>
</dbReference>
<feature type="signal peptide" evidence="3">
    <location>
        <begin position="1"/>
        <end position="23"/>
    </location>
</feature>
<accession>A0A7G7CRF8</accession>
<organism evidence="4 5">
    <name type="scientific">Corynebacterium incognita</name>
    <dbReference type="NCBI Taxonomy" id="2754725"/>
    <lineage>
        <taxon>Bacteria</taxon>
        <taxon>Bacillati</taxon>
        <taxon>Actinomycetota</taxon>
        <taxon>Actinomycetes</taxon>
        <taxon>Mycobacteriales</taxon>
        <taxon>Corynebacteriaceae</taxon>
        <taxon>Corynebacterium</taxon>
    </lineage>
</organism>
<dbReference type="GO" id="GO:0009002">
    <property type="term" value="F:serine-type D-Ala-D-Ala carboxypeptidase activity"/>
    <property type="evidence" value="ECO:0007669"/>
    <property type="project" value="UniProtKB-EC"/>
</dbReference>
<name>A0A7G7CRF8_9CORY</name>
<keyword evidence="5" id="KW-1185">Reference proteome</keyword>
<dbReference type="GO" id="GO:0006508">
    <property type="term" value="P:proteolysis"/>
    <property type="evidence" value="ECO:0007669"/>
    <property type="project" value="InterPro"/>
</dbReference>
<keyword evidence="4" id="KW-0645">Protease</keyword>
<keyword evidence="4" id="KW-0121">Carboxypeptidase</keyword>
<keyword evidence="2 4" id="KW-0378">Hydrolase</keyword>
<dbReference type="InterPro" id="IPR012338">
    <property type="entry name" value="Beta-lactam/transpept-like"/>
</dbReference>
<gene>
    <name evidence="4" type="primary">dacB</name>
    <name evidence="4" type="ORF">H0194_04105</name>
</gene>
<evidence type="ECO:0000256" key="1">
    <source>
        <dbReference type="ARBA" id="ARBA00006096"/>
    </source>
</evidence>
<dbReference type="GO" id="GO:0000270">
    <property type="term" value="P:peptidoglycan metabolic process"/>
    <property type="evidence" value="ECO:0007669"/>
    <property type="project" value="TreeGrafter"/>
</dbReference>
<reference evidence="4 5" key="1">
    <citation type="submission" date="2020-07" db="EMBL/GenBank/DDBJ databases">
        <title>Complete genome and description of Corynebacterium incognita strain Marseille-Q3630 sp. nov.</title>
        <authorList>
            <person name="Boxberger M."/>
        </authorList>
    </citation>
    <scope>NUCLEOTIDE SEQUENCE [LARGE SCALE GENOMIC DNA]</scope>
    <source>
        <strain evidence="4 5">Marseille-Q3630</strain>
    </source>
</reference>
<evidence type="ECO:0000313" key="4">
    <source>
        <dbReference type="EMBL" id="QNE90174.1"/>
    </source>
</evidence>
<protein>
    <submittedName>
        <fullName evidence="4">D-alanyl-D-alanine carboxypeptidase/D-alanyl-D-alanine-endopeptidase</fullName>
        <ecNumber evidence="4">3.4.16.4</ecNumber>
    </submittedName>
</protein>
<dbReference type="AlphaFoldDB" id="A0A7G7CRF8"/>
<dbReference type="Proteomes" id="UP000515743">
    <property type="component" value="Chromosome"/>
</dbReference>
<dbReference type="PRINTS" id="PR00922">
    <property type="entry name" value="DADACBPTASE3"/>
</dbReference>
<dbReference type="PANTHER" id="PTHR30023:SF0">
    <property type="entry name" value="PENICILLIN-SENSITIVE CARBOXYPEPTIDASE A"/>
    <property type="match status" value="1"/>
</dbReference>
<dbReference type="EC" id="3.4.16.4" evidence="4"/>
<dbReference type="Gene3D" id="3.40.710.10">
    <property type="entry name" value="DD-peptidase/beta-lactamase superfamily"/>
    <property type="match status" value="2"/>
</dbReference>
<dbReference type="RefSeq" id="WP_185176547.1">
    <property type="nucleotide sequence ID" value="NZ_CP059404.1"/>
</dbReference>
<dbReference type="PANTHER" id="PTHR30023">
    <property type="entry name" value="D-ALANYL-D-ALANINE CARBOXYPEPTIDASE"/>
    <property type="match status" value="1"/>
</dbReference>
<dbReference type="SUPFAM" id="SSF56601">
    <property type="entry name" value="beta-lactamase/transpeptidase-like"/>
    <property type="match status" value="1"/>
</dbReference>
<evidence type="ECO:0000256" key="3">
    <source>
        <dbReference type="SAM" id="SignalP"/>
    </source>
</evidence>